<gene>
    <name evidence="1" type="ORF">SA2016_1556</name>
    <name evidence="2" type="ORF">SA2016_3618</name>
</gene>
<proteinExistence type="predicted"/>
<name>A0A127A5A6_9MICC</name>
<sequence length="94" mass="10283">MAIQQGANVAELRGVAKQFDAKANEVDQIKNNLNALINNNIPANWAGRDAEQFKGEWQATGMKSLAKLVEQLRDASRTMNTNATAQEQTSSSLH</sequence>
<dbReference type="STRING" id="37927.SA2016_1556"/>
<evidence type="ECO:0000313" key="1">
    <source>
        <dbReference type="EMBL" id="AMM32233.1"/>
    </source>
</evidence>
<dbReference type="KEGG" id="satk:SA2016_1556"/>
<dbReference type="EMBL" id="CP014518">
    <property type="protein sequence ID" value="AMM34276.1"/>
    <property type="molecule type" value="Genomic_DNA"/>
</dbReference>
<dbReference type="EMBL" id="CP014518">
    <property type="protein sequence ID" value="AMM32233.1"/>
    <property type="molecule type" value="Genomic_DNA"/>
</dbReference>
<evidence type="ECO:0000313" key="2">
    <source>
        <dbReference type="EMBL" id="AMM34276.1"/>
    </source>
</evidence>
<dbReference type="InterPro" id="IPR010310">
    <property type="entry name" value="T7SS_ESAT-6-like"/>
</dbReference>
<dbReference type="InterPro" id="IPR036689">
    <property type="entry name" value="ESAT-6-like_sf"/>
</dbReference>
<dbReference type="Pfam" id="PF06013">
    <property type="entry name" value="WXG100"/>
    <property type="match status" value="1"/>
</dbReference>
<dbReference type="AlphaFoldDB" id="A0A127A5A6"/>
<dbReference type="RefSeq" id="WP_066497083.1">
    <property type="nucleotide sequence ID" value="NZ_BMKT01000069.1"/>
</dbReference>
<accession>A0A127A5A6</accession>
<keyword evidence="3" id="KW-1185">Reference proteome</keyword>
<reference evidence="2 3" key="1">
    <citation type="submission" date="2016-02" db="EMBL/GenBank/DDBJ databases">
        <title>Complete genome of Sinomonas atrocyanea KCTC 3377.</title>
        <authorList>
            <person name="Kim K.M."/>
        </authorList>
    </citation>
    <scope>NUCLEOTIDE SEQUENCE [LARGE SCALE GENOMIC DNA]</scope>
    <source>
        <strain evidence="2 3">KCTC 3377</strain>
    </source>
</reference>
<dbReference type="SUPFAM" id="SSF140453">
    <property type="entry name" value="EsxAB dimer-like"/>
    <property type="match status" value="1"/>
</dbReference>
<dbReference type="KEGG" id="satk:SA2016_3618"/>
<evidence type="ECO:0008006" key="4">
    <source>
        <dbReference type="Google" id="ProtNLM"/>
    </source>
</evidence>
<dbReference type="Proteomes" id="UP000070134">
    <property type="component" value="Chromosome"/>
</dbReference>
<evidence type="ECO:0000313" key="3">
    <source>
        <dbReference type="Proteomes" id="UP000070134"/>
    </source>
</evidence>
<protein>
    <recommendedName>
        <fullName evidence="4">ESAT-6-like protein</fullName>
    </recommendedName>
</protein>
<dbReference type="Gene3D" id="1.10.287.1060">
    <property type="entry name" value="ESAT-6-like"/>
    <property type="match status" value="1"/>
</dbReference>
<organism evidence="2 3">
    <name type="scientific">Sinomonas atrocyanea</name>
    <dbReference type="NCBI Taxonomy" id="37927"/>
    <lineage>
        <taxon>Bacteria</taxon>
        <taxon>Bacillati</taxon>
        <taxon>Actinomycetota</taxon>
        <taxon>Actinomycetes</taxon>
        <taxon>Micrococcales</taxon>
        <taxon>Micrococcaceae</taxon>
        <taxon>Sinomonas</taxon>
    </lineage>
</organism>